<gene>
    <name evidence="5" type="ORF">EVA_03257</name>
</gene>
<dbReference type="PROSITE" id="PS50893">
    <property type="entry name" value="ABC_TRANSPORTER_2"/>
    <property type="match status" value="1"/>
</dbReference>
<dbReference type="PANTHER" id="PTHR24220:SF689">
    <property type="entry name" value="LIPOPROTEIN-RELEASING SYSTEM ATP-BINDING PROTEIN LOLD"/>
    <property type="match status" value="1"/>
</dbReference>
<feature type="domain" description="ABC transporter" evidence="4">
    <location>
        <begin position="1"/>
        <end position="214"/>
    </location>
</feature>
<accession>J9GMA3</accession>
<evidence type="ECO:0000313" key="5">
    <source>
        <dbReference type="EMBL" id="EJX08634.1"/>
    </source>
</evidence>
<dbReference type="GO" id="GO:0022857">
    <property type="term" value="F:transmembrane transporter activity"/>
    <property type="evidence" value="ECO:0007669"/>
    <property type="project" value="TreeGrafter"/>
</dbReference>
<comment type="caution">
    <text evidence="5">The sequence shown here is derived from an EMBL/GenBank/DDBJ whole genome shotgun (WGS) entry which is preliminary data.</text>
</comment>
<dbReference type="PROSITE" id="PS00211">
    <property type="entry name" value="ABC_TRANSPORTER_1"/>
    <property type="match status" value="1"/>
</dbReference>
<dbReference type="InterPro" id="IPR017871">
    <property type="entry name" value="ABC_transporter-like_CS"/>
</dbReference>
<dbReference type="Pfam" id="PF00005">
    <property type="entry name" value="ABC_tran"/>
    <property type="match status" value="1"/>
</dbReference>
<evidence type="ECO:0000256" key="1">
    <source>
        <dbReference type="ARBA" id="ARBA00005417"/>
    </source>
</evidence>
<proteinExistence type="inferred from homology"/>
<dbReference type="SMART" id="SM00382">
    <property type="entry name" value="AAA"/>
    <property type="match status" value="1"/>
</dbReference>
<evidence type="ECO:0000259" key="4">
    <source>
        <dbReference type="PROSITE" id="PS50893"/>
    </source>
</evidence>
<keyword evidence="2" id="KW-0547">Nucleotide-binding</keyword>
<dbReference type="InterPro" id="IPR003593">
    <property type="entry name" value="AAA+_ATPase"/>
</dbReference>
<dbReference type="AlphaFoldDB" id="J9GMA3"/>
<dbReference type="EMBL" id="AMCI01000574">
    <property type="protein sequence ID" value="EJX08634.1"/>
    <property type="molecule type" value="Genomic_DNA"/>
</dbReference>
<sequence length="214" mass="24513">MQTITLHQLCPLIFAQKEEHHSEVWHQEVTFRKGESYLIEAISGTGKSSLCSYLCGYRNDYEGRLDFDGKDARTYSVADWTLLRQKQISHLIQDLKLFPELTALENIAIKNNLTHEKKESEILTWMERLGIAEKRDTLLGKMSFGQQQRVAFIRALAQPFDFILVDEPVSHLDDYHAQLMADILQEEVARKGAGLIATSIGKRLPLTYGKILHL</sequence>
<dbReference type="GO" id="GO:0016887">
    <property type="term" value="F:ATP hydrolysis activity"/>
    <property type="evidence" value="ECO:0007669"/>
    <property type="project" value="InterPro"/>
</dbReference>
<evidence type="ECO:0000256" key="3">
    <source>
        <dbReference type="ARBA" id="ARBA00022840"/>
    </source>
</evidence>
<dbReference type="Gene3D" id="3.40.50.300">
    <property type="entry name" value="P-loop containing nucleotide triphosphate hydrolases"/>
    <property type="match status" value="1"/>
</dbReference>
<evidence type="ECO:0000256" key="2">
    <source>
        <dbReference type="ARBA" id="ARBA00022741"/>
    </source>
</evidence>
<dbReference type="GO" id="GO:0005524">
    <property type="term" value="F:ATP binding"/>
    <property type="evidence" value="ECO:0007669"/>
    <property type="project" value="UniProtKB-KW"/>
</dbReference>
<name>J9GMA3_9ZZZZ</name>
<reference evidence="5" key="1">
    <citation type="journal article" date="2012" name="PLoS ONE">
        <title>Gene sets for utilization of primary and secondary nutrition supplies in the distal gut of endangered iberian lynx.</title>
        <authorList>
            <person name="Alcaide M."/>
            <person name="Messina E."/>
            <person name="Richter M."/>
            <person name="Bargiela R."/>
            <person name="Peplies J."/>
            <person name="Huws S.A."/>
            <person name="Newbold C.J."/>
            <person name="Golyshin P.N."/>
            <person name="Simon M.A."/>
            <person name="Lopez G."/>
            <person name="Yakimov M.M."/>
            <person name="Ferrer M."/>
        </authorList>
    </citation>
    <scope>NUCLEOTIDE SEQUENCE</scope>
</reference>
<dbReference type="PANTHER" id="PTHR24220">
    <property type="entry name" value="IMPORT ATP-BINDING PROTEIN"/>
    <property type="match status" value="1"/>
</dbReference>
<dbReference type="SUPFAM" id="SSF52540">
    <property type="entry name" value="P-loop containing nucleoside triphosphate hydrolases"/>
    <property type="match status" value="1"/>
</dbReference>
<dbReference type="InterPro" id="IPR015854">
    <property type="entry name" value="ABC_transpr_LolD-like"/>
</dbReference>
<comment type="similarity">
    <text evidence="1">Belongs to the ABC transporter superfamily.</text>
</comment>
<dbReference type="InterPro" id="IPR027417">
    <property type="entry name" value="P-loop_NTPase"/>
</dbReference>
<dbReference type="InterPro" id="IPR003439">
    <property type="entry name" value="ABC_transporter-like_ATP-bd"/>
</dbReference>
<organism evidence="5">
    <name type="scientific">gut metagenome</name>
    <dbReference type="NCBI Taxonomy" id="749906"/>
    <lineage>
        <taxon>unclassified sequences</taxon>
        <taxon>metagenomes</taxon>
        <taxon>organismal metagenomes</taxon>
    </lineage>
</organism>
<protein>
    <submittedName>
        <fullName evidence="5">ABC transporter, ATP-binding protein</fullName>
    </submittedName>
</protein>
<keyword evidence="3 5" id="KW-0067">ATP-binding</keyword>
<dbReference type="GO" id="GO:0005886">
    <property type="term" value="C:plasma membrane"/>
    <property type="evidence" value="ECO:0007669"/>
    <property type="project" value="TreeGrafter"/>
</dbReference>